<evidence type="ECO:0000313" key="4">
    <source>
        <dbReference type="EMBL" id="GBG24542.1"/>
    </source>
</evidence>
<organism evidence="4 5">
    <name type="scientific">Hondaea fermentalgiana</name>
    <dbReference type="NCBI Taxonomy" id="2315210"/>
    <lineage>
        <taxon>Eukaryota</taxon>
        <taxon>Sar</taxon>
        <taxon>Stramenopiles</taxon>
        <taxon>Bigyra</taxon>
        <taxon>Labyrinthulomycetes</taxon>
        <taxon>Thraustochytrida</taxon>
        <taxon>Thraustochytriidae</taxon>
        <taxon>Hondaea</taxon>
    </lineage>
</organism>
<feature type="coiled-coil region" evidence="2">
    <location>
        <begin position="4"/>
        <end position="31"/>
    </location>
</feature>
<keyword evidence="2" id="KW-0175">Coiled coil</keyword>
<evidence type="ECO:0000313" key="5">
    <source>
        <dbReference type="Proteomes" id="UP000241890"/>
    </source>
</evidence>
<name>A0A2R5G0J8_9STRA</name>
<dbReference type="Gene3D" id="3.40.50.12660">
    <property type="match status" value="1"/>
</dbReference>
<keyword evidence="5" id="KW-1185">Reference proteome</keyword>
<evidence type="ECO:0000256" key="1">
    <source>
        <dbReference type="ARBA" id="ARBA00009005"/>
    </source>
</evidence>
<dbReference type="EMBL" id="BEYU01000006">
    <property type="protein sequence ID" value="GBG24542.1"/>
    <property type="molecule type" value="Genomic_DNA"/>
</dbReference>
<evidence type="ECO:0000256" key="2">
    <source>
        <dbReference type="SAM" id="Coils"/>
    </source>
</evidence>
<dbReference type="Proteomes" id="UP000241890">
    <property type="component" value="Unassembled WGS sequence"/>
</dbReference>
<dbReference type="GO" id="GO:0004197">
    <property type="term" value="F:cysteine-type endopeptidase activity"/>
    <property type="evidence" value="ECO:0007669"/>
    <property type="project" value="InterPro"/>
</dbReference>
<gene>
    <name evidence="4" type="ORF">FCC1311_007612</name>
</gene>
<accession>A0A2R5G0J8</accession>
<comment type="similarity">
    <text evidence="1">Belongs to the peptidase C14B family.</text>
</comment>
<dbReference type="GO" id="GO:0005737">
    <property type="term" value="C:cytoplasm"/>
    <property type="evidence" value="ECO:0007669"/>
    <property type="project" value="TreeGrafter"/>
</dbReference>
<dbReference type="OrthoDB" id="3223806at2759"/>
<dbReference type="AlphaFoldDB" id="A0A2R5G0J8"/>
<dbReference type="GO" id="GO:0006508">
    <property type="term" value="P:proteolysis"/>
    <property type="evidence" value="ECO:0007669"/>
    <property type="project" value="InterPro"/>
</dbReference>
<dbReference type="InterPro" id="IPR029030">
    <property type="entry name" value="Caspase-like_dom_sf"/>
</dbReference>
<dbReference type="InterPro" id="IPR050452">
    <property type="entry name" value="Metacaspase"/>
</dbReference>
<dbReference type="InParanoid" id="A0A2R5G0J8"/>
<reference evidence="4 5" key="1">
    <citation type="submission" date="2017-12" db="EMBL/GenBank/DDBJ databases">
        <title>Sequencing, de novo assembly and annotation of complete genome of a new Thraustochytrid species, strain FCC1311.</title>
        <authorList>
            <person name="Sedici K."/>
            <person name="Godart F."/>
            <person name="Aiese Cigliano R."/>
            <person name="Sanseverino W."/>
            <person name="Barakat M."/>
            <person name="Ortet P."/>
            <person name="Marechal E."/>
            <person name="Cagnac O."/>
            <person name="Amato A."/>
        </authorList>
    </citation>
    <scope>NUCLEOTIDE SEQUENCE [LARGE SCALE GENOMIC DNA]</scope>
</reference>
<dbReference type="PANTHER" id="PTHR48104:SF30">
    <property type="entry name" value="METACASPASE-1"/>
    <property type="match status" value="1"/>
</dbReference>
<comment type="caution">
    <text evidence="4">The sequence shown here is derived from an EMBL/GenBank/DDBJ whole genome shotgun (WGS) entry which is preliminary data.</text>
</comment>
<proteinExistence type="inferred from homology"/>
<feature type="domain" description="Peptidase C14 caspase" evidence="3">
    <location>
        <begin position="40"/>
        <end position="136"/>
    </location>
</feature>
<evidence type="ECO:0000259" key="3">
    <source>
        <dbReference type="Pfam" id="PF00656"/>
    </source>
</evidence>
<dbReference type="Pfam" id="PF00656">
    <property type="entry name" value="Peptidase_C14"/>
    <property type="match status" value="2"/>
</dbReference>
<protein>
    <submittedName>
        <fullName evidence="4">Metacaspase-1</fullName>
    </submittedName>
</protein>
<dbReference type="Gene3D" id="3.40.50.1460">
    <property type="match status" value="1"/>
</dbReference>
<sequence length="398" mass="42716">MNFLRKAADKFDEVEEGMKKLEVKAKQATGRDVEVDGEKISEDDFDGKVQKTIPAVVRMISGCHDTQTSADVSNTASFELPVETGPGGAGGAATNSLLAAIERNGSEDLTWVELLEAMRKILDEKGYSQIPQLSASRKLDVAAEKFNLINPDESSGNKRKALLVGINYVGQKGELAGCHNDVISMKRFLEKQGFQEFRVLLDDGEAENPTADNIMKGFDWLTEGNSTGDSLFFHYSGHGGYVADDSGDEKDGRDETIVPVDFQSTGQIRDDLIFKELVLPVDEGITLSCLMDCCHSGTVLDLPYMIKASEHLDSSSQMEANPGFSFKKLFTLAVKIYEMKKGGASNTDMAKAAGKDILPMFAGSNKNSGGLGNLMSFAASMAGGSGGSSGGKLPSLPF</sequence>
<dbReference type="SUPFAM" id="SSF52129">
    <property type="entry name" value="Caspase-like"/>
    <property type="match status" value="1"/>
</dbReference>
<dbReference type="InterPro" id="IPR011600">
    <property type="entry name" value="Pept_C14_caspase"/>
</dbReference>
<dbReference type="PANTHER" id="PTHR48104">
    <property type="entry name" value="METACASPASE-4"/>
    <property type="match status" value="1"/>
</dbReference>
<feature type="domain" description="Peptidase C14 caspase" evidence="3">
    <location>
        <begin position="158"/>
        <end position="325"/>
    </location>
</feature>